<evidence type="ECO:0000313" key="2">
    <source>
        <dbReference type="EMBL" id="GAW26565.1"/>
    </source>
</evidence>
<keyword evidence="2" id="KW-0687">Ribonucleoprotein</keyword>
<name>A0A1S8A9I2_ROSNE</name>
<dbReference type="EMBL" id="DF977482">
    <property type="protein sequence ID" value="GAW26565.1"/>
    <property type="molecule type" value="Genomic_DNA"/>
</dbReference>
<dbReference type="Proteomes" id="UP000054516">
    <property type="component" value="Unassembled WGS sequence"/>
</dbReference>
<dbReference type="AlphaFoldDB" id="A0A1S8A9I2"/>
<gene>
    <name evidence="2" type="ORF">SAMD00023353_3700570</name>
</gene>
<organism evidence="2">
    <name type="scientific">Rosellinia necatrix</name>
    <name type="common">White root-rot fungus</name>
    <dbReference type="NCBI Taxonomy" id="77044"/>
    <lineage>
        <taxon>Eukaryota</taxon>
        <taxon>Fungi</taxon>
        <taxon>Dikarya</taxon>
        <taxon>Ascomycota</taxon>
        <taxon>Pezizomycotina</taxon>
        <taxon>Sordariomycetes</taxon>
        <taxon>Xylariomycetidae</taxon>
        <taxon>Xylariales</taxon>
        <taxon>Xylariaceae</taxon>
        <taxon>Rosellinia</taxon>
    </lineage>
</organism>
<dbReference type="GO" id="GO:0005840">
    <property type="term" value="C:ribosome"/>
    <property type="evidence" value="ECO:0007669"/>
    <property type="project" value="UniProtKB-KW"/>
</dbReference>
<evidence type="ECO:0000313" key="3">
    <source>
        <dbReference type="Proteomes" id="UP000054516"/>
    </source>
</evidence>
<evidence type="ECO:0000256" key="1">
    <source>
        <dbReference type="SAM" id="MobiDB-lite"/>
    </source>
</evidence>
<protein>
    <submittedName>
        <fullName evidence="2">Putative ribosomal protein l13</fullName>
    </submittedName>
</protein>
<reference evidence="2" key="1">
    <citation type="submission" date="2016-03" db="EMBL/GenBank/DDBJ databases">
        <title>Draft genome sequence of Rosellinia necatrix.</title>
        <authorList>
            <person name="Kanematsu S."/>
        </authorList>
    </citation>
    <scope>NUCLEOTIDE SEQUENCE [LARGE SCALE GENOMIC DNA]</scope>
    <source>
        <strain evidence="2">W97</strain>
    </source>
</reference>
<proteinExistence type="predicted"/>
<keyword evidence="2" id="KW-0689">Ribosomal protein</keyword>
<accession>A0A1S8A9I2</accession>
<keyword evidence="3" id="KW-1185">Reference proteome</keyword>
<feature type="region of interest" description="Disordered" evidence="1">
    <location>
        <begin position="110"/>
        <end position="130"/>
    </location>
</feature>
<sequence length="151" mass="15730">MADLDAAEAHEVLLVGVGVALEGLEAGEALVAEAVLGEHAGDGLAEDLGAAVLGLEDVHGDGAQGARAGVVAVVRLLPHLAARDVQGGAVGHDDVVAAVGGRVPDGLVLAHQDRRDPGGQAAQRRRRHVRLRRERRVRRRGRDLVPYPRIG</sequence>